<dbReference type="InterPro" id="IPR009056">
    <property type="entry name" value="Cyt_c-like_dom"/>
</dbReference>
<keyword evidence="8" id="KW-1185">Reference proteome</keyword>
<dbReference type="EMBL" id="JACIEZ010000010">
    <property type="protein sequence ID" value="MBB4066584.1"/>
    <property type="molecule type" value="Genomic_DNA"/>
</dbReference>
<organism evidence="7 8">
    <name type="scientific">Gellertiella hungarica</name>
    <dbReference type="NCBI Taxonomy" id="1572859"/>
    <lineage>
        <taxon>Bacteria</taxon>
        <taxon>Pseudomonadati</taxon>
        <taxon>Pseudomonadota</taxon>
        <taxon>Alphaproteobacteria</taxon>
        <taxon>Hyphomicrobiales</taxon>
        <taxon>Rhizobiaceae</taxon>
        <taxon>Gellertiella</taxon>
    </lineage>
</organism>
<dbReference type="GO" id="GO:0020037">
    <property type="term" value="F:heme binding"/>
    <property type="evidence" value="ECO:0007669"/>
    <property type="project" value="InterPro"/>
</dbReference>
<accession>A0A7W6J877</accession>
<dbReference type="SUPFAM" id="SSF46626">
    <property type="entry name" value="Cytochrome c"/>
    <property type="match status" value="1"/>
</dbReference>
<dbReference type="Pfam" id="PF00034">
    <property type="entry name" value="Cytochrom_C"/>
    <property type="match status" value="1"/>
</dbReference>
<feature type="domain" description="Cytochrome c" evidence="6">
    <location>
        <begin position="50"/>
        <end position="140"/>
    </location>
</feature>
<comment type="caution">
    <text evidence="7">The sequence shown here is derived from an EMBL/GenBank/DDBJ whole genome shotgun (WGS) entry which is preliminary data.</text>
</comment>
<protein>
    <submittedName>
        <fullName evidence="7">Mono/diheme cytochrome c family protein</fullName>
    </submittedName>
</protein>
<evidence type="ECO:0000256" key="2">
    <source>
        <dbReference type="ARBA" id="ARBA00022723"/>
    </source>
</evidence>
<proteinExistence type="predicted"/>
<evidence type="ECO:0000259" key="6">
    <source>
        <dbReference type="PROSITE" id="PS51007"/>
    </source>
</evidence>
<reference evidence="7 8" key="1">
    <citation type="submission" date="2020-08" db="EMBL/GenBank/DDBJ databases">
        <title>Genomic Encyclopedia of Type Strains, Phase IV (KMG-IV): sequencing the most valuable type-strain genomes for metagenomic binning, comparative biology and taxonomic classification.</title>
        <authorList>
            <person name="Goeker M."/>
        </authorList>
    </citation>
    <scope>NUCLEOTIDE SEQUENCE [LARGE SCALE GENOMIC DNA]</scope>
    <source>
        <strain evidence="7 8">DSM 29853</strain>
    </source>
</reference>
<keyword evidence="5" id="KW-1133">Transmembrane helix</keyword>
<keyword evidence="5" id="KW-0812">Transmembrane</keyword>
<dbReference type="GO" id="GO:0009055">
    <property type="term" value="F:electron transfer activity"/>
    <property type="evidence" value="ECO:0007669"/>
    <property type="project" value="InterPro"/>
</dbReference>
<keyword evidence="1 4" id="KW-0349">Heme</keyword>
<evidence type="ECO:0000256" key="3">
    <source>
        <dbReference type="ARBA" id="ARBA00023004"/>
    </source>
</evidence>
<name>A0A7W6J877_9HYPH</name>
<keyword evidence="5" id="KW-0472">Membrane</keyword>
<dbReference type="GO" id="GO:0046872">
    <property type="term" value="F:metal ion binding"/>
    <property type="evidence" value="ECO:0007669"/>
    <property type="project" value="UniProtKB-KW"/>
</dbReference>
<feature type="transmembrane region" description="Helical" evidence="5">
    <location>
        <begin position="12"/>
        <end position="31"/>
    </location>
</feature>
<keyword evidence="3 4" id="KW-0408">Iron</keyword>
<sequence>MKQVRFDHPGLAGLSGLGIGIFLAVAAGYAVNGWRNADDRRIEAEAMTGGVAARAPALLRRYGCSGCHEISGIPGADGRVGGSLDGLRERVFIAGVLPNSPDNLLRWIVNPERQDPRTAMPSTGIGPAEARDVAAYLYSR</sequence>
<evidence type="ECO:0000313" key="7">
    <source>
        <dbReference type="EMBL" id="MBB4066584.1"/>
    </source>
</evidence>
<evidence type="ECO:0000256" key="1">
    <source>
        <dbReference type="ARBA" id="ARBA00022617"/>
    </source>
</evidence>
<evidence type="ECO:0000256" key="4">
    <source>
        <dbReference type="PROSITE-ProRule" id="PRU00433"/>
    </source>
</evidence>
<gene>
    <name evidence="7" type="ORF">GGR23_003801</name>
</gene>
<dbReference type="InterPro" id="IPR036909">
    <property type="entry name" value="Cyt_c-like_dom_sf"/>
</dbReference>
<dbReference type="Proteomes" id="UP000528286">
    <property type="component" value="Unassembled WGS sequence"/>
</dbReference>
<dbReference type="Gene3D" id="1.10.760.10">
    <property type="entry name" value="Cytochrome c-like domain"/>
    <property type="match status" value="1"/>
</dbReference>
<keyword evidence="2 4" id="KW-0479">Metal-binding</keyword>
<evidence type="ECO:0000313" key="8">
    <source>
        <dbReference type="Proteomes" id="UP000528286"/>
    </source>
</evidence>
<dbReference type="RefSeq" id="WP_343066703.1">
    <property type="nucleotide sequence ID" value="NZ_JACIEZ010000010.1"/>
</dbReference>
<dbReference type="AlphaFoldDB" id="A0A7W6J877"/>
<dbReference type="PROSITE" id="PS51007">
    <property type="entry name" value="CYTC"/>
    <property type="match status" value="1"/>
</dbReference>
<evidence type="ECO:0000256" key="5">
    <source>
        <dbReference type="SAM" id="Phobius"/>
    </source>
</evidence>